<name>A0A9D4XVC9_PEA</name>
<dbReference type="PANTHER" id="PTHR48154:SF1">
    <property type="entry name" value="PROTEIN, PUTATIVE-RELATED"/>
    <property type="match status" value="1"/>
</dbReference>
<sequence length="362" mass="41346">MDYGRRNTKKYSFRCPNLKELKKLASFVLDPLDFKQRHGKLLSILSADVVEGLLSVLVQFYDPLYRCFTFPDFQLVPTLEEYSHILGILVSSRVPFSGLEEIPQSSIIAEALHLKKSEIEAHWVKKGGFFGLPSDFLIKEANAFAQAALFPTIDGFVDVNAIRLFLIGNHVPTLLGDMYFSLHLRNSKGGGTIFCCIPLLYKWFIPHLPQTPAFVENKQCLRWSQRLMSLTNDDIVWYDPSLSSLEIIDCCGEFSNVPLIGTQGGINYNPALARRQLGFPLRDKPNNTLLEGLFYQEGKDPQHLKQEIVHAWHNVHRKGRSELGPCNCVALEAYTLWVKKRALELKCLILVKDLCLWLWLRH</sequence>
<accession>A0A9D4XVC9</accession>
<comment type="caution">
    <text evidence="2">The sequence shown here is derived from an EMBL/GenBank/DDBJ whole genome shotgun (WGS) entry which is preliminary data.</text>
</comment>
<dbReference type="Gramene" id="Psat03G0127200-T1">
    <property type="protein sequence ID" value="KAI5425401.1"/>
    <property type="gene ID" value="KIW84_031272"/>
</dbReference>
<feature type="domain" description="DUF7745" evidence="1">
    <location>
        <begin position="21"/>
        <end position="342"/>
    </location>
</feature>
<evidence type="ECO:0000313" key="3">
    <source>
        <dbReference type="Proteomes" id="UP001058974"/>
    </source>
</evidence>
<protein>
    <recommendedName>
        <fullName evidence="1">DUF7745 domain-containing protein</fullName>
    </recommendedName>
</protein>
<keyword evidence="3" id="KW-1185">Reference proteome</keyword>
<proteinExistence type="predicted"/>
<dbReference type="InterPro" id="IPR056647">
    <property type="entry name" value="DUF7745"/>
</dbReference>
<dbReference type="Pfam" id="PF24924">
    <property type="entry name" value="DUF7745"/>
    <property type="match status" value="1"/>
</dbReference>
<dbReference type="Proteomes" id="UP001058974">
    <property type="component" value="Chromosome 3"/>
</dbReference>
<gene>
    <name evidence="2" type="ORF">KIW84_031272</name>
</gene>
<dbReference type="PANTHER" id="PTHR48154">
    <property type="entry name" value="PROTEIN, PUTATIVE-RELATED"/>
    <property type="match status" value="1"/>
</dbReference>
<organism evidence="2 3">
    <name type="scientific">Pisum sativum</name>
    <name type="common">Garden pea</name>
    <name type="synonym">Lathyrus oleraceus</name>
    <dbReference type="NCBI Taxonomy" id="3888"/>
    <lineage>
        <taxon>Eukaryota</taxon>
        <taxon>Viridiplantae</taxon>
        <taxon>Streptophyta</taxon>
        <taxon>Embryophyta</taxon>
        <taxon>Tracheophyta</taxon>
        <taxon>Spermatophyta</taxon>
        <taxon>Magnoliopsida</taxon>
        <taxon>eudicotyledons</taxon>
        <taxon>Gunneridae</taxon>
        <taxon>Pentapetalae</taxon>
        <taxon>rosids</taxon>
        <taxon>fabids</taxon>
        <taxon>Fabales</taxon>
        <taxon>Fabaceae</taxon>
        <taxon>Papilionoideae</taxon>
        <taxon>50 kb inversion clade</taxon>
        <taxon>NPAAA clade</taxon>
        <taxon>Hologalegina</taxon>
        <taxon>IRL clade</taxon>
        <taxon>Fabeae</taxon>
        <taxon>Lathyrus</taxon>
    </lineage>
</organism>
<reference evidence="2 3" key="1">
    <citation type="journal article" date="2022" name="Nat. Genet.">
        <title>Improved pea reference genome and pan-genome highlight genomic features and evolutionary characteristics.</title>
        <authorList>
            <person name="Yang T."/>
            <person name="Liu R."/>
            <person name="Luo Y."/>
            <person name="Hu S."/>
            <person name="Wang D."/>
            <person name="Wang C."/>
            <person name="Pandey M.K."/>
            <person name="Ge S."/>
            <person name="Xu Q."/>
            <person name="Li N."/>
            <person name="Li G."/>
            <person name="Huang Y."/>
            <person name="Saxena R.K."/>
            <person name="Ji Y."/>
            <person name="Li M."/>
            <person name="Yan X."/>
            <person name="He Y."/>
            <person name="Liu Y."/>
            <person name="Wang X."/>
            <person name="Xiang C."/>
            <person name="Varshney R.K."/>
            <person name="Ding H."/>
            <person name="Gao S."/>
            <person name="Zong X."/>
        </authorList>
    </citation>
    <scope>NUCLEOTIDE SEQUENCE [LARGE SCALE GENOMIC DNA]</scope>
    <source>
        <strain evidence="2 3">cv. Zhongwan 6</strain>
    </source>
</reference>
<evidence type="ECO:0000259" key="1">
    <source>
        <dbReference type="Pfam" id="PF24924"/>
    </source>
</evidence>
<evidence type="ECO:0000313" key="2">
    <source>
        <dbReference type="EMBL" id="KAI5425401.1"/>
    </source>
</evidence>
<dbReference type="EMBL" id="JAMSHJ010000003">
    <property type="protein sequence ID" value="KAI5425401.1"/>
    <property type="molecule type" value="Genomic_DNA"/>
</dbReference>
<dbReference type="AlphaFoldDB" id="A0A9D4XVC9"/>